<feature type="compositionally biased region" description="Low complexity" evidence="1">
    <location>
        <begin position="238"/>
        <end position="250"/>
    </location>
</feature>
<evidence type="ECO:0000313" key="4">
    <source>
        <dbReference type="Proteomes" id="UP000076761"/>
    </source>
</evidence>
<dbReference type="AlphaFoldDB" id="A0A165RW79"/>
<dbReference type="CDD" id="cd17769">
    <property type="entry name" value="NP_TgUP-like"/>
    <property type="match status" value="1"/>
</dbReference>
<feature type="compositionally biased region" description="Polar residues" evidence="1">
    <location>
        <begin position="257"/>
        <end position="272"/>
    </location>
</feature>
<dbReference type="SUPFAM" id="SSF53167">
    <property type="entry name" value="Purine and uridine phosphorylases"/>
    <property type="match status" value="1"/>
</dbReference>
<feature type="domain" description="Nucleoside phosphorylase" evidence="2">
    <location>
        <begin position="31"/>
        <end position="230"/>
    </location>
</feature>
<dbReference type="Pfam" id="PF01048">
    <property type="entry name" value="PNP_UDP_1"/>
    <property type="match status" value="1"/>
</dbReference>
<protein>
    <submittedName>
        <fullName evidence="3">Purine and uridine phosphorylase</fullName>
    </submittedName>
</protein>
<dbReference type="GO" id="GO:0005829">
    <property type="term" value="C:cytosol"/>
    <property type="evidence" value="ECO:0007669"/>
    <property type="project" value="TreeGrafter"/>
</dbReference>
<dbReference type="Proteomes" id="UP000076761">
    <property type="component" value="Unassembled WGS sequence"/>
</dbReference>
<evidence type="ECO:0000256" key="1">
    <source>
        <dbReference type="SAM" id="MobiDB-lite"/>
    </source>
</evidence>
<accession>A0A165RW79</accession>
<dbReference type="GO" id="GO:0004850">
    <property type="term" value="F:uridine phosphorylase activity"/>
    <property type="evidence" value="ECO:0007669"/>
    <property type="project" value="TreeGrafter"/>
</dbReference>
<organism evidence="3 4">
    <name type="scientific">Neolentinus lepideus HHB14362 ss-1</name>
    <dbReference type="NCBI Taxonomy" id="1314782"/>
    <lineage>
        <taxon>Eukaryota</taxon>
        <taxon>Fungi</taxon>
        <taxon>Dikarya</taxon>
        <taxon>Basidiomycota</taxon>
        <taxon>Agaricomycotina</taxon>
        <taxon>Agaricomycetes</taxon>
        <taxon>Gloeophyllales</taxon>
        <taxon>Gloeophyllaceae</taxon>
        <taxon>Neolentinus</taxon>
    </lineage>
</organism>
<dbReference type="InParanoid" id="A0A165RW79"/>
<dbReference type="EMBL" id="KV425578">
    <property type="protein sequence ID" value="KZT24349.1"/>
    <property type="molecule type" value="Genomic_DNA"/>
</dbReference>
<evidence type="ECO:0000259" key="2">
    <source>
        <dbReference type="Pfam" id="PF01048"/>
    </source>
</evidence>
<dbReference type="STRING" id="1314782.A0A165RW79"/>
<dbReference type="OrthoDB" id="416752at2759"/>
<dbReference type="InterPro" id="IPR000845">
    <property type="entry name" value="Nucleoside_phosphorylase_d"/>
</dbReference>
<gene>
    <name evidence="3" type="ORF">NEOLEDRAFT_1179341</name>
</gene>
<reference evidence="3 4" key="1">
    <citation type="journal article" date="2016" name="Mol. Biol. Evol.">
        <title>Comparative Genomics of Early-Diverging Mushroom-Forming Fungi Provides Insights into the Origins of Lignocellulose Decay Capabilities.</title>
        <authorList>
            <person name="Nagy L.G."/>
            <person name="Riley R."/>
            <person name="Tritt A."/>
            <person name="Adam C."/>
            <person name="Daum C."/>
            <person name="Floudas D."/>
            <person name="Sun H."/>
            <person name="Yadav J.S."/>
            <person name="Pangilinan J."/>
            <person name="Larsson K.H."/>
            <person name="Matsuura K."/>
            <person name="Barry K."/>
            <person name="Labutti K."/>
            <person name="Kuo R."/>
            <person name="Ohm R.A."/>
            <person name="Bhattacharya S.S."/>
            <person name="Shirouzu T."/>
            <person name="Yoshinaga Y."/>
            <person name="Martin F.M."/>
            <person name="Grigoriev I.V."/>
            <person name="Hibbett D.S."/>
        </authorList>
    </citation>
    <scope>NUCLEOTIDE SEQUENCE [LARGE SCALE GENOMIC DNA]</scope>
    <source>
        <strain evidence="3 4">HHB14362 ss-1</strain>
    </source>
</reference>
<dbReference type="Gene3D" id="3.40.50.1580">
    <property type="entry name" value="Nucleoside phosphorylase domain"/>
    <property type="match status" value="1"/>
</dbReference>
<keyword evidence="4" id="KW-1185">Reference proteome</keyword>
<dbReference type="GO" id="GO:0006218">
    <property type="term" value="P:uridine catabolic process"/>
    <property type="evidence" value="ECO:0007669"/>
    <property type="project" value="TreeGrafter"/>
</dbReference>
<sequence>MKDLIADANFPRTSDQRVYHLGLRAGEVANRIVTVGSLSRAESIASFLDASPKLFRLTSERGFLTITGRYKGVPISICSIGMGYPNMDFFVREVRECLGGDMLVVRLGSCGCLLDHPVGTIVVPKACVAVSRNYDYDFGIGDSPEPPYRVSKPVEADTELAAAVRDGFNGQDAQVNVLADVTNAFYSSQGRQTSFPDHNQNLVPTLLATIPGLATLEMETHHLYHLAASYRPGQIAQSPSSVPPITTSPPQLHLGSTLHNSSVQPLSASPKNGTHEPPHLPSLSPPSFPRIRAAAAQIVFASRTSTQAQDFITPEMVTKLEKWTGETILSVLAGFHVDDDKLHPAEGSVWDLSPSPR</sequence>
<name>A0A165RW79_9AGAM</name>
<proteinExistence type="predicted"/>
<dbReference type="PANTHER" id="PTHR43691">
    <property type="entry name" value="URIDINE PHOSPHORYLASE"/>
    <property type="match status" value="1"/>
</dbReference>
<dbReference type="PANTHER" id="PTHR43691:SF14">
    <property type="entry name" value="URIDINE PHOSPHORYLASE"/>
    <property type="match status" value="1"/>
</dbReference>
<dbReference type="InterPro" id="IPR035994">
    <property type="entry name" value="Nucleoside_phosphorylase_sf"/>
</dbReference>
<evidence type="ECO:0000313" key="3">
    <source>
        <dbReference type="EMBL" id="KZT24349.1"/>
    </source>
</evidence>
<feature type="region of interest" description="Disordered" evidence="1">
    <location>
        <begin position="235"/>
        <end position="287"/>
    </location>
</feature>